<evidence type="ECO:0000259" key="8">
    <source>
        <dbReference type="PROSITE" id="PS51225"/>
    </source>
</evidence>
<evidence type="ECO:0000256" key="1">
    <source>
        <dbReference type="ARBA" id="ARBA00004141"/>
    </source>
</evidence>
<sequence>MHIPESLQDLADSEAVQFLKRPKTITRLFAGVRPSCGSPRVTGNRNCPCSDPSLAYATATAMKDLSCVFDLQHSSQQRQILNTLIKARDQTCLFLDTILWAGIWFVGFCFLANQWQHSPSRHFLLGSSSAKAAITFSFFSVPLWIFQAYLALQDLRSDAPVPYKRSLDEGGVVLTSLSPPAAASPGNAAPAGPHGLSYGSAALSPYVSTPKAPRLAMMPDS</sequence>
<dbReference type="InterPro" id="IPR016579">
    <property type="entry name" value="Synaptogyrin"/>
</dbReference>
<keyword evidence="5 6" id="KW-0472">Membrane</keyword>
<evidence type="ECO:0000256" key="7">
    <source>
        <dbReference type="SAM" id="Phobius"/>
    </source>
</evidence>
<feature type="domain" description="MARVEL" evidence="8">
    <location>
        <begin position="18"/>
        <end position="156"/>
    </location>
</feature>
<dbReference type="Ensembl" id="ENSSSCT00015046110.1">
    <property type="protein sequence ID" value="ENSSSCP00015018259.1"/>
    <property type="gene ID" value="ENSSSCG00015034769.1"/>
</dbReference>
<accession>A0A8D0NFL4</accession>
<keyword evidence="3 6" id="KW-0812">Transmembrane</keyword>
<feature type="transmembrane region" description="Helical" evidence="7">
    <location>
        <begin position="133"/>
        <end position="152"/>
    </location>
</feature>
<comment type="subcellular location">
    <subcellularLocation>
        <location evidence="1">Membrane</location>
        <topology evidence="1">Multi-pass membrane protein</topology>
    </subcellularLocation>
</comment>
<feature type="transmembrane region" description="Helical" evidence="7">
    <location>
        <begin position="93"/>
        <end position="113"/>
    </location>
</feature>
<protein>
    <recommendedName>
        <fullName evidence="8">MARVEL domain-containing protein</fullName>
    </recommendedName>
</protein>
<dbReference type="PANTHER" id="PTHR10838:SF22">
    <property type="entry name" value="SYNAPTOGYRIN-4"/>
    <property type="match status" value="1"/>
</dbReference>
<name>A0A8D0NFL4_PIG</name>
<dbReference type="GO" id="GO:0016020">
    <property type="term" value="C:membrane"/>
    <property type="evidence" value="ECO:0007669"/>
    <property type="project" value="UniProtKB-SubCell"/>
</dbReference>
<evidence type="ECO:0000256" key="2">
    <source>
        <dbReference type="ARBA" id="ARBA00010252"/>
    </source>
</evidence>
<evidence type="ECO:0000313" key="9">
    <source>
        <dbReference type="Ensembl" id="ENSSSCP00015018259.1"/>
    </source>
</evidence>
<comment type="similarity">
    <text evidence="2">Belongs to the synaptogyrin family.</text>
</comment>
<dbReference type="AlphaFoldDB" id="A0A8D0NFL4"/>
<organism evidence="9 10">
    <name type="scientific">Sus scrofa</name>
    <name type="common">Pig</name>
    <dbReference type="NCBI Taxonomy" id="9823"/>
    <lineage>
        <taxon>Eukaryota</taxon>
        <taxon>Metazoa</taxon>
        <taxon>Chordata</taxon>
        <taxon>Craniata</taxon>
        <taxon>Vertebrata</taxon>
        <taxon>Euteleostomi</taxon>
        <taxon>Mammalia</taxon>
        <taxon>Eutheria</taxon>
        <taxon>Laurasiatheria</taxon>
        <taxon>Artiodactyla</taxon>
        <taxon>Suina</taxon>
        <taxon>Suidae</taxon>
        <taxon>Sus</taxon>
    </lineage>
</organism>
<keyword evidence="4 7" id="KW-1133">Transmembrane helix</keyword>
<dbReference type="Proteomes" id="UP000694726">
    <property type="component" value="Unplaced"/>
</dbReference>
<reference evidence="9" key="1">
    <citation type="submission" date="2025-08" db="UniProtKB">
        <authorList>
            <consortium name="Ensembl"/>
        </authorList>
    </citation>
    <scope>IDENTIFICATION</scope>
</reference>
<dbReference type="InterPro" id="IPR008253">
    <property type="entry name" value="Marvel"/>
</dbReference>
<dbReference type="PANTHER" id="PTHR10838">
    <property type="entry name" value="SYNAPTOGYRIN"/>
    <property type="match status" value="1"/>
</dbReference>
<evidence type="ECO:0000256" key="5">
    <source>
        <dbReference type="ARBA" id="ARBA00023136"/>
    </source>
</evidence>
<dbReference type="Pfam" id="PF01284">
    <property type="entry name" value="MARVEL"/>
    <property type="match status" value="1"/>
</dbReference>
<evidence type="ECO:0000256" key="6">
    <source>
        <dbReference type="PROSITE-ProRule" id="PRU00581"/>
    </source>
</evidence>
<dbReference type="PROSITE" id="PS51225">
    <property type="entry name" value="MARVEL"/>
    <property type="match status" value="1"/>
</dbReference>
<evidence type="ECO:0000313" key="10">
    <source>
        <dbReference type="Proteomes" id="UP000694726"/>
    </source>
</evidence>
<evidence type="ECO:0000256" key="3">
    <source>
        <dbReference type="ARBA" id="ARBA00022692"/>
    </source>
</evidence>
<evidence type="ECO:0000256" key="4">
    <source>
        <dbReference type="ARBA" id="ARBA00022989"/>
    </source>
</evidence>
<proteinExistence type="inferred from homology"/>